<evidence type="ECO:0000313" key="1">
    <source>
        <dbReference type="EMBL" id="RNA38642.1"/>
    </source>
</evidence>
<reference evidence="1 2" key="1">
    <citation type="journal article" date="2018" name="Sci. Rep.">
        <title>Genomic signatures of local adaptation to the degree of environmental predictability in rotifers.</title>
        <authorList>
            <person name="Franch-Gras L."/>
            <person name="Hahn C."/>
            <person name="Garcia-Roger E.M."/>
            <person name="Carmona M.J."/>
            <person name="Serra M."/>
            <person name="Gomez A."/>
        </authorList>
    </citation>
    <scope>NUCLEOTIDE SEQUENCE [LARGE SCALE GENOMIC DNA]</scope>
    <source>
        <strain evidence="1">HYR1</strain>
    </source>
</reference>
<gene>
    <name evidence="1" type="ORF">BpHYR1_012087</name>
</gene>
<dbReference type="EMBL" id="REGN01000846">
    <property type="protein sequence ID" value="RNA38642.1"/>
    <property type="molecule type" value="Genomic_DNA"/>
</dbReference>
<proteinExistence type="predicted"/>
<keyword evidence="2" id="KW-1185">Reference proteome</keyword>
<protein>
    <submittedName>
        <fullName evidence="1">Uncharacterized protein</fullName>
    </submittedName>
</protein>
<evidence type="ECO:0000313" key="2">
    <source>
        <dbReference type="Proteomes" id="UP000276133"/>
    </source>
</evidence>
<accession>A0A3M7SSH6</accession>
<dbReference type="AlphaFoldDB" id="A0A3M7SSH6"/>
<sequence>MAIASAEQTKHAVAARYILEATQNQTYLLCFVFSNLLQKFLDNKKIKFSQFLFDSSKYSIKKRFFLKLIISISFYSIAYKAENFIK</sequence>
<organism evidence="1 2">
    <name type="scientific">Brachionus plicatilis</name>
    <name type="common">Marine rotifer</name>
    <name type="synonym">Brachionus muelleri</name>
    <dbReference type="NCBI Taxonomy" id="10195"/>
    <lineage>
        <taxon>Eukaryota</taxon>
        <taxon>Metazoa</taxon>
        <taxon>Spiralia</taxon>
        <taxon>Gnathifera</taxon>
        <taxon>Rotifera</taxon>
        <taxon>Eurotatoria</taxon>
        <taxon>Monogononta</taxon>
        <taxon>Pseudotrocha</taxon>
        <taxon>Ploima</taxon>
        <taxon>Brachionidae</taxon>
        <taxon>Brachionus</taxon>
    </lineage>
</organism>
<dbReference type="Proteomes" id="UP000276133">
    <property type="component" value="Unassembled WGS sequence"/>
</dbReference>
<comment type="caution">
    <text evidence="1">The sequence shown here is derived from an EMBL/GenBank/DDBJ whole genome shotgun (WGS) entry which is preliminary data.</text>
</comment>
<name>A0A3M7SSH6_BRAPC</name>